<dbReference type="KEGG" id="srd:SD10_08765"/>
<dbReference type="InterPro" id="IPR015421">
    <property type="entry name" value="PyrdxlP-dep_Trfase_major"/>
</dbReference>
<dbReference type="Gene3D" id="3.40.640.10">
    <property type="entry name" value="Type I PLP-dependent aspartate aminotransferase-like (Major domain)"/>
    <property type="match status" value="1"/>
</dbReference>
<dbReference type="PANTHER" id="PTHR30244:SF9">
    <property type="entry name" value="PROTEIN RV3402C"/>
    <property type="match status" value="1"/>
</dbReference>
<name>A0A0E3V6F3_9BACT</name>
<dbReference type="InterPro" id="IPR015424">
    <property type="entry name" value="PyrdxlP-dep_Trfase"/>
</dbReference>
<dbReference type="HOGENOM" id="CLU_033332_1_0_10"/>
<evidence type="ECO:0000313" key="7">
    <source>
        <dbReference type="Proteomes" id="UP000033054"/>
    </source>
</evidence>
<dbReference type="Pfam" id="PF01041">
    <property type="entry name" value="DegT_DnrJ_EryC1"/>
    <property type="match status" value="1"/>
</dbReference>
<protein>
    <submittedName>
        <fullName evidence="6">Aminotransferase DegT</fullName>
    </submittedName>
</protein>
<dbReference type="OrthoDB" id="9810913at2"/>
<gene>
    <name evidence="6" type="ORF">SD10_08765</name>
</gene>
<dbReference type="GO" id="GO:0000271">
    <property type="term" value="P:polysaccharide biosynthetic process"/>
    <property type="evidence" value="ECO:0007669"/>
    <property type="project" value="TreeGrafter"/>
</dbReference>
<evidence type="ECO:0000256" key="2">
    <source>
        <dbReference type="ARBA" id="ARBA00037999"/>
    </source>
</evidence>
<evidence type="ECO:0000313" key="6">
    <source>
        <dbReference type="EMBL" id="AKD54982.1"/>
    </source>
</evidence>
<feature type="active site" description="Proton acceptor" evidence="3">
    <location>
        <position position="181"/>
    </location>
</feature>
<dbReference type="PANTHER" id="PTHR30244">
    <property type="entry name" value="TRANSAMINASE"/>
    <property type="match status" value="1"/>
</dbReference>
<dbReference type="PIRSF" id="PIRSF000390">
    <property type="entry name" value="PLP_StrS"/>
    <property type="match status" value="1"/>
</dbReference>
<feature type="modified residue" description="N6-(pyridoxal phosphate)lysine" evidence="4">
    <location>
        <position position="181"/>
    </location>
</feature>
<evidence type="ECO:0000256" key="3">
    <source>
        <dbReference type="PIRSR" id="PIRSR000390-1"/>
    </source>
</evidence>
<accession>A0A0E3V6F3</accession>
<dbReference type="InterPro" id="IPR000653">
    <property type="entry name" value="DegT/StrS_aminotransferase"/>
</dbReference>
<dbReference type="Proteomes" id="UP000033054">
    <property type="component" value="Chromosome"/>
</dbReference>
<dbReference type="SUPFAM" id="SSF53383">
    <property type="entry name" value="PLP-dependent transferases"/>
    <property type="match status" value="1"/>
</dbReference>
<dbReference type="RefSeq" id="WP_046573463.1">
    <property type="nucleotide sequence ID" value="NZ_CP010429.1"/>
</dbReference>
<proteinExistence type="inferred from homology"/>
<sequence>MINVTKSYLPDLDEYNAYLKGIWERVHLTNDGPLVRKLEDQLKEFLDVKYLKFCTNGTIVLQLALKALDIKKEVITTPFSYVATTNALLWEGCTPIFADISPDDYNIDPDKIESLITENTQAIMATHVYGNACRIEQIQAIATKYNLKVIYDAAHTFGARYKGKSILSYGDLSTCSFHATKVFHTGEGGCIVTNDGEMAEKLHHFRSFGHQNDTYFGVGINAKNSELHAAMGLCVLPKVPELITARKERFGFYDSRLDFSKITRPSLLPGMDYNYAYYPVVFESEEILLRVMDALKADEIMPRRYFYPSLNTLDFTFAPGSDTAQPCPVSEDVALRVLCLPLYPDLAEADIDRIASIVNLVVATVPESV</sequence>
<comment type="similarity">
    <text evidence="2 5">Belongs to the DegT/DnrJ/EryC1 family.</text>
</comment>
<dbReference type="PATRIC" id="fig|1379870.5.peg.1913"/>
<keyword evidence="7" id="KW-1185">Reference proteome</keyword>
<organism evidence="6 7">
    <name type="scientific">Spirosoma radiotolerans</name>
    <dbReference type="NCBI Taxonomy" id="1379870"/>
    <lineage>
        <taxon>Bacteria</taxon>
        <taxon>Pseudomonadati</taxon>
        <taxon>Bacteroidota</taxon>
        <taxon>Cytophagia</taxon>
        <taxon>Cytophagales</taxon>
        <taxon>Cytophagaceae</taxon>
        <taxon>Spirosoma</taxon>
    </lineage>
</organism>
<dbReference type="GO" id="GO:0030170">
    <property type="term" value="F:pyridoxal phosphate binding"/>
    <property type="evidence" value="ECO:0007669"/>
    <property type="project" value="TreeGrafter"/>
</dbReference>
<keyword evidence="1 4" id="KW-0663">Pyridoxal phosphate</keyword>
<dbReference type="STRING" id="1379870.SD10_08765"/>
<dbReference type="GO" id="GO:0008483">
    <property type="term" value="F:transaminase activity"/>
    <property type="evidence" value="ECO:0007669"/>
    <property type="project" value="UniProtKB-KW"/>
</dbReference>
<keyword evidence="6" id="KW-0808">Transferase</keyword>
<reference evidence="6 7" key="1">
    <citation type="journal article" date="2014" name="Curr. Microbiol.">
        <title>Spirosoma radiotolerans sp. nov., a gamma-radiation-resistant bacterium isolated from gamma ray-irradiated soil.</title>
        <authorList>
            <person name="Lee J.J."/>
            <person name="Srinivasan S."/>
            <person name="Lim S."/>
            <person name="Joe M."/>
            <person name="Im S."/>
            <person name="Bae S.I."/>
            <person name="Park K.R."/>
            <person name="Han J.H."/>
            <person name="Park S.H."/>
            <person name="Joo B.M."/>
            <person name="Park S.J."/>
            <person name="Kim M.K."/>
        </authorList>
    </citation>
    <scope>NUCLEOTIDE SEQUENCE [LARGE SCALE GENOMIC DNA]</scope>
    <source>
        <strain evidence="6 7">DG5A</strain>
    </source>
</reference>
<evidence type="ECO:0000256" key="5">
    <source>
        <dbReference type="RuleBase" id="RU004508"/>
    </source>
</evidence>
<dbReference type="CDD" id="cd00616">
    <property type="entry name" value="AHBA_syn"/>
    <property type="match status" value="1"/>
</dbReference>
<dbReference type="AlphaFoldDB" id="A0A0E3V6F3"/>
<evidence type="ECO:0000256" key="1">
    <source>
        <dbReference type="ARBA" id="ARBA00022898"/>
    </source>
</evidence>
<dbReference type="EMBL" id="CP010429">
    <property type="protein sequence ID" value="AKD54982.1"/>
    <property type="molecule type" value="Genomic_DNA"/>
</dbReference>
<keyword evidence="6" id="KW-0032">Aminotransferase</keyword>
<evidence type="ECO:0000256" key="4">
    <source>
        <dbReference type="PIRSR" id="PIRSR000390-2"/>
    </source>
</evidence>